<evidence type="ECO:0000256" key="1">
    <source>
        <dbReference type="ARBA" id="ARBA00004479"/>
    </source>
</evidence>
<dbReference type="PANTHER" id="PTHR24416:SF611">
    <property type="entry name" value="TYROSINE-PROTEIN KINASE TRANSMEMBRANE RECEPTOR ROR"/>
    <property type="match status" value="1"/>
</dbReference>
<comment type="subcellular location">
    <subcellularLocation>
        <location evidence="1">Membrane</location>
        <topology evidence="1">Single-pass type I membrane protein</topology>
    </subcellularLocation>
</comment>
<dbReference type="Pfam" id="PF01822">
    <property type="entry name" value="WSC"/>
    <property type="match status" value="1"/>
</dbReference>
<dbReference type="InterPro" id="IPR013783">
    <property type="entry name" value="Ig-like_fold"/>
</dbReference>
<sequence>MIARVTAPCVYIHSACCHLLTQTRISLHFLVHTPRLVGDDDALSVYAPFRCDTVQCQDKMMLMWILAFGWLGIVAGQQSIGCFKSTSLEPDLPVLVAKRVNSPAECVRECKARYYVFSGLMNGHQCYCGSQYGKFGPSDSCKTPCIEDPSVFCGSDEAINVYSTGQKGPSPPRRVSIDNYKQDSLEVIWQPPDIPNGKIVSYTLKATALESSASYPLPPIDSEVQGEFSNKTTILGLHPGTKYNISIFASNAQGSSDPAYTIDYTQIGPPNKPSAPKILDTSEKTITIEIPQGSSENGPLSYYYVVVVQPGTVPPTGSNITYENVDRAAREGLGYYFTGKFEVSNYAEYKRFEVGDGRMIGGYYNAPLNKENGQPQIGVALESRVGREVQYAYSDLTTGTHKIQIRNSQDNTASAANIILWVLIVLLGLLLLTSVLIFVMLRKRFQNVRMRRLPEQQELTLQGPLYEVDNMGYIPEDVPERANHYQDLKSKVWSIPRNFLNFDPNPVRHGRFGSVHMGTVQRDAIPVAVSVHKISDTLLKGSEKRKMLRELDVCIKAGTSKYLASLVGNCETPDTLFVALEMPPQSLKMRLLAARSGEHFHHEQILRIAACVADALRHLESLKILHTRVCARSVGLTNDWSPKLMGHGISKYALEDVKYARWTAIECFDNQKKHNPGVVWAFGVLLWEMFSMGGTPYSNLEMDSDVEEALTQGYRLEQLRDVPDPIHEVMSSCWLVDPEERPTFDELVRLDTLSMVPITSITEPYRPELELN</sequence>
<dbReference type="InterPro" id="IPR050122">
    <property type="entry name" value="RTK"/>
</dbReference>
<dbReference type="InterPro" id="IPR000719">
    <property type="entry name" value="Prot_kinase_dom"/>
</dbReference>
<dbReference type="GO" id="GO:0005886">
    <property type="term" value="C:plasma membrane"/>
    <property type="evidence" value="ECO:0007669"/>
    <property type="project" value="TreeGrafter"/>
</dbReference>
<keyword evidence="4 7" id="KW-1133">Transmembrane helix</keyword>
<dbReference type="AlphaFoldDB" id="A0A7M7LQE7"/>
<dbReference type="SUPFAM" id="SSF49265">
    <property type="entry name" value="Fibronectin type III"/>
    <property type="match status" value="1"/>
</dbReference>
<dbReference type="Gene3D" id="1.10.510.10">
    <property type="entry name" value="Transferase(Phosphotransferase) domain 1"/>
    <property type="match status" value="1"/>
</dbReference>
<dbReference type="OrthoDB" id="9943809at2759"/>
<keyword evidence="2 7" id="KW-0812">Transmembrane</keyword>
<gene>
    <name evidence="11" type="primary">100677925</name>
</gene>
<keyword evidence="6" id="KW-0325">Glycoprotein</keyword>
<dbReference type="EnsemblMetazoa" id="XM_008204866">
    <property type="protein sequence ID" value="XP_008203088"/>
    <property type="gene ID" value="LOC100677925"/>
</dbReference>
<feature type="domain" description="Protein kinase" evidence="8">
    <location>
        <begin position="501"/>
        <end position="753"/>
    </location>
</feature>
<evidence type="ECO:0000313" key="12">
    <source>
        <dbReference type="Proteomes" id="UP000002358"/>
    </source>
</evidence>
<feature type="domain" description="Fibronectin type-III" evidence="9">
    <location>
        <begin position="171"/>
        <end position="270"/>
    </location>
</feature>
<dbReference type="SMART" id="SM00321">
    <property type="entry name" value="WSC"/>
    <property type="match status" value="1"/>
</dbReference>
<dbReference type="CDD" id="cd00063">
    <property type="entry name" value="FN3"/>
    <property type="match status" value="1"/>
</dbReference>
<dbReference type="Pfam" id="PF07714">
    <property type="entry name" value="PK_Tyr_Ser-Thr"/>
    <property type="match status" value="1"/>
</dbReference>
<evidence type="ECO:0000259" key="9">
    <source>
        <dbReference type="PROSITE" id="PS50853"/>
    </source>
</evidence>
<name>A0A7M7LQE7_NASVI</name>
<dbReference type="SUPFAM" id="SSF56112">
    <property type="entry name" value="Protein kinase-like (PK-like)"/>
    <property type="match status" value="1"/>
</dbReference>
<dbReference type="Gene3D" id="2.60.40.10">
    <property type="entry name" value="Immunoglobulins"/>
    <property type="match status" value="1"/>
</dbReference>
<evidence type="ECO:0000256" key="5">
    <source>
        <dbReference type="ARBA" id="ARBA00023136"/>
    </source>
</evidence>
<organism evidence="11 12">
    <name type="scientific">Nasonia vitripennis</name>
    <name type="common">Parasitic wasp</name>
    <dbReference type="NCBI Taxonomy" id="7425"/>
    <lineage>
        <taxon>Eukaryota</taxon>
        <taxon>Metazoa</taxon>
        <taxon>Ecdysozoa</taxon>
        <taxon>Arthropoda</taxon>
        <taxon>Hexapoda</taxon>
        <taxon>Insecta</taxon>
        <taxon>Pterygota</taxon>
        <taxon>Neoptera</taxon>
        <taxon>Endopterygota</taxon>
        <taxon>Hymenoptera</taxon>
        <taxon>Apocrita</taxon>
        <taxon>Proctotrupomorpha</taxon>
        <taxon>Chalcidoidea</taxon>
        <taxon>Pteromalidae</taxon>
        <taxon>Pteromalinae</taxon>
        <taxon>Nasonia</taxon>
    </lineage>
</organism>
<dbReference type="Pfam" id="PF00041">
    <property type="entry name" value="fn3"/>
    <property type="match status" value="1"/>
</dbReference>
<evidence type="ECO:0000313" key="11">
    <source>
        <dbReference type="EnsemblMetazoa" id="XP_008203088"/>
    </source>
</evidence>
<dbReference type="InterPro" id="IPR011009">
    <property type="entry name" value="Kinase-like_dom_sf"/>
</dbReference>
<feature type="domain" description="WSC" evidence="10">
    <location>
        <begin position="76"/>
        <end position="165"/>
    </location>
</feature>
<dbReference type="GO" id="GO:0007169">
    <property type="term" value="P:cell surface receptor protein tyrosine kinase signaling pathway"/>
    <property type="evidence" value="ECO:0007669"/>
    <property type="project" value="TreeGrafter"/>
</dbReference>
<evidence type="ECO:0000259" key="8">
    <source>
        <dbReference type="PROSITE" id="PS50011"/>
    </source>
</evidence>
<keyword evidence="12" id="KW-1185">Reference proteome</keyword>
<evidence type="ECO:0000256" key="7">
    <source>
        <dbReference type="SAM" id="Phobius"/>
    </source>
</evidence>
<evidence type="ECO:0000256" key="2">
    <source>
        <dbReference type="ARBA" id="ARBA00022692"/>
    </source>
</evidence>
<dbReference type="InParanoid" id="A0A7M7LQE7"/>
<dbReference type="Pfam" id="PF23144">
    <property type="entry name" value="Fn3_PTPRU"/>
    <property type="match status" value="1"/>
</dbReference>
<dbReference type="GO" id="GO:0005524">
    <property type="term" value="F:ATP binding"/>
    <property type="evidence" value="ECO:0007669"/>
    <property type="project" value="InterPro"/>
</dbReference>
<dbReference type="InterPro" id="IPR003961">
    <property type="entry name" value="FN3_dom"/>
</dbReference>
<reference evidence="11" key="1">
    <citation type="submission" date="2021-01" db="UniProtKB">
        <authorList>
            <consortium name="EnsemblMetazoa"/>
        </authorList>
    </citation>
    <scope>IDENTIFICATION</scope>
</reference>
<dbReference type="GO" id="GO:0043235">
    <property type="term" value="C:receptor complex"/>
    <property type="evidence" value="ECO:0007669"/>
    <property type="project" value="TreeGrafter"/>
</dbReference>
<dbReference type="InterPro" id="IPR057598">
    <property type="entry name" value="Fn3_PTPRU"/>
</dbReference>
<feature type="transmembrane region" description="Helical" evidence="7">
    <location>
        <begin position="418"/>
        <end position="441"/>
    </location>
</feature>
<evidence type="ECO:0000256" key="6">
    <source>
        <dbReference type="ARBA" id="ARBA00023180"/>
    </source>
</evidence>
<evidence type="ECO:0000256" key="4">
    <source>
        <dbReference type="ARBA" id="ARBA00022989"/>
    </source>
</evidence>
<dbReference type="PROSITE" id="PS51212">
    <property type="entry name" value="WSC"/>
    <property type="match status" value="1"/>
</dbReference>
<dbReference type="InterPro" id="IPR001245">
    <property type="entry name" value="Ser-Thr/Tyr_kinase_cat_dom"/>
</dbReference>
<dbReference type="SMART" id="SM00060">
    <property type="entry name" value="FN3"/>
    <property type="match status" value="1"/>
</dbReference>
<dbReference type="GO" id="GO:0004714">
    <property type="term" value="F:transmembrane receptor protein tyrosine kinase activity"/>
    <property type="evidence" value="ECO:0007669"/>
    <property type="project" value="TreeGrafter"/>
</dbReference>
<dbReference type="InterPro" id="IPR002889">
    <property type="entry name" value="WSC_carb-bd"/>
</dbReference>
<dbReference type="Proteomes" id="UP000002358">
    <property type="component" value="Chromosome 1"/>
</dbReference>
<evidence type="ECO:0000259" key="10">
    <source>
        <dbReference type="PROSITE" id="PS51212"/>
    </source>
</evidence>
<dbReference type="PANTHER" id="PTHR24416">
    <property type="entry name" value="TYROSINE-PROTEIN KINASE RECEPTOR"/>
    <property type="match status" value="1"/>
</dbReference>
<evidence type="ECO:0000256" key="3">
    <source>
        <dbReference type="ARBA" id="ARBA00022729"/>
    </source>
</evidence>
<keyword evidence="5 7" id="KW-0472">Membrane</keyword>
<accession>A0A7M7LQE7</accession>
<dbReference type="Gene3D" id="3.30.200.20">
    <property type="entry name" value="Phosphorylase Kinase, domain 1"/>
    <property type="match status" value="1"/>
</dbReference>
<proteinExistence type="predicted"/>
<protein>
    <recommendedName>
        <fullName evidence="13">Tyrosine-protein kinase Wsck</fullName>
    </recommendedName>
</protein>
<dbReference type="PROSITE" id="PS50853">
    <property type="entry name" value="FN3"/>
    <property type="match status" value="1"/>
</dbReference>
<dbReference type="InterPro" id="IPR036116">
    <property type="entry name" value="FN3_sf"/>
</dbReference>
<keyword evidence="3" id="KW-0732">Signal</keyword>
<dbReference type="PROSITE" id="PS50011">
    <property type="entry name" value="PROTEIN_KINASE_DOM"/>
    <property type="match status" value="1"/>
</dbReference>
<evidence type="ECO:0008006" key="13">
    <source>
        <dbReference type="Google" id="ProtNLM"/>
    </source>
</evidence>
<dbReference type="SMR" id="A0A7M7LQE7"/>